<comment type="subcellular location">
    <subcellularLocation>
        <location evidence="1">Membrane</location>
        <topology evidence="1">Multi-pass membrane protein</topology>
    </subcellularLocation>
</comment>
<evidence type="ECO:0000256" key="3">
    <source>
        <dbReference type="ARBA" id="ARBA00022989"/>
    </source>
</evidence>
<reference evidence="6" key="1">
    <citation type="journal article" date="2022" name="Int. J. Mol. Sci.">
        <title>Draft Genome of Tanacetum Coccineum: Genomic Comparison of Closely Related Tanacetum-Family Plants.</title>
        <authorList>
            <person name="Yamashiro T."/>
            <person name="Shiraishi A."/>
            <person name="Nakayama K."/>
            <person name="Satake H."/>
        </authorList>
    </citation>
    <scope>NUCLEOTIDE SEQUENCE</scope>
</reference>
<comment type="caution">
    <text evidence="6">The sequence shown here is derived from an EMBL/GenBank/DDBJ whole genome shotgun (WGS) entry which is preliminary data.</text>
</comment>
<proteinExistence type="predicted"/>
<keyword evidence="4" id="KW-0472">Membrane</keyword>
<evidence type="ECO:0000313" key="6">
    <source>
        <dbReference type="EMBL" id="GJS54150.1"/>
    </source>
</evidence>
<dbReference type="PANTHER" id="PTHR14110">
    <property type="entry name" value="MITOCHONDRIAL IMPORT INNER MEMBRANE TRANSLOCASE SUBUNIT TIM22"/>
    <property type="match status" value="1"/>
</dbReference>
<keyword evidence="7" id="KW-1185">Reference proteome</keyword>
<organism evidence="6 7">
    <name type="scientific">Tanacetum coccineum</name>
    <dbReference type="NCBI Taxonomy" id="301880"/>
    <lineage>
        <taxon>Eukaryota</taxon>
        <taxon>Viridiplantae</taxon>
        <taxon>Streptophyta</taxon>
        <taxon>Embryophyta</taxon>
        <taxon>Tracheophyta</taxon>
        <taxon>Spermatophyta</taxon>
        <taxon>Magnoliopsida</taxon>
        <taxon>eudicotyledons</taxon>
        <taxon>Gunneridae</taxon>
        <taxon>Pentapetalae</taxon>
        <taxon>asterids</taxon>
        <taxon>campanulids</taxon>
        <taxon>Asterales</taxon>
        <taxon>Asteraceae</taxon>
        <taxon>Asteroideae</taxon>
        <taxon>Anthemideae</taxon>
        <taxon>Anthemidinae</taxon>
        <taxon>Tanacetum</taxon>
    </lineage>
</organism>
<sequence length="360" mass="38966">MSLHSQYRVADCDHFQRRMPCIDQGNPVLLTATISNDTCLMVGWIEPRPWMSHVGHLGRLLLGHGGGSRGKWARGAGWGLLGRSLRPRVRWARRWAVIGEEVLGSLGLGAVSLSSIRDEKDLQEALEAINKQHAKDFEKTCEDFTNWVSKQSLPVEAAMTTLTGAFRGAVMGVVVDVLFEGGCSAGSIQSPSQGGSIRPEVLTFVGGYKPLLQSFILGNTLEQARNFAVMTGVNAGISCVMKRLRGKEDMKTRMVSGFGSGVMVSLVSGMRGPSVMSIGVLFAAVNCAMLKLEEHASPQQAEDIAPDKTKGMFSSIGIGLGLDHYPMSFNRGLLTENTLPSQTDRNGMRKGGRKAWLRSS</sequence>
<dbReference type="InterPro" id="IPR039175">
    <property type="entry name" value="TIM22"/>
</dbReference>
<evidence type="ECO:0000256" key="4">
    <source>
        <dbReference type="ARBA" id="ARBA00023136"/>
    </source>
</evidence>
<evidence type="ECO:0000256" key="1">
    <source>
        <dbReference type="ARBA" id="ARBA00004141"/>
    </source>
</evidence>
<feature type="compositionally biased region" description="Basic residues" evidence="5">
    <location>
        <begin position="348"/>
        <end position="360"/>
    </location>
</feature>
<reference evidence="6" key="2">
    <citation type="submission" date="2022-01" db="EMBL/GenBank/DDBJ databases">
        <authorList>
            <person name="Yamashiro T."/>
            <person name="Shiraishi A."/>
            <person name="Satake H."/>
            <person name="Nakayama K."/>
        </authorList>
    </citation>
    <scope>NUCLEOTIDE SEQUENCE</scope>
</reference>
<accession>A0ABQ4WML6</accession>
<dbReference type="Pfam" id="PF02466">
    <property type="entry name" value="Tim17"/>
    <property type="match status" value="1"/>
</dbReference>
<keyword evidence="2" id="KW-0812">Transmembrane</keyword>
<gene>
    <name evidence="6" type="ORF">Tco_0627512</name>
</gene>
<protein>
    <submittedName>
        <fullName evidence="6">Chloroplastic import inner membrane translocase subunit HP30-2-like protein</fullName>
    </submittedName>
</protein>
<evidence type="ECO:0000256" key="2">
    <source>
        <dbReference type="ARBA" id="ARBA00022692"/>
    </source>
</evidence>
<keyword evidence="3" id="KW-1133">Transmembrane helix</keyword>
<evidence type="ECO:0000256" key="5">
    <source>
        <dbReference type="SAM" id="MobiDB-lite"/>
    </source>
</evidence>
<feature type="compositionally biased region" description="Polar residues" evidence="5">
    <location>
        <begin position="336"/>
        <end position="345"/>
    </location>
</feature>
<dbReference type="Proteomes" id="UP001151760">
    <property type="component" value="Unassembled WGS sequence"/>
</dbReference>
<feature type="region of interest" description="Disordered" evidence="5">
    <location>
        <begin position="336"/>
        <end position="360"/>
    </location>
</feature>
<name>A0ABQ4WML6_9ASTR</name>
<dbReference type="PANTHER" id="PTHR14110:SF6">
    <property type="entry name" value="OS04G0405100 PROTEIN"/>
    <property type="match status" value="1"/>
</dbReference>
<evidence type="ECO:0000313" key="7">
    <source>
        <dbReference type="Proteomes" id="UP001151760"/>
    </source>
</evidence>
<dbReference type="EMBL" id="BQNB010008776">
    <property type="protein sequence ID" value="GJS54150.1"/>
    <property type="molecule type" value="Genomic_DNA"/>
</dbReference>